<evidence type="ECO:0000313" key="2">
    <source>
        <dbReference type="Proteomes" id="UP000238392"/>
    </source>
</evidence>
<keyword evidence="2" id="KW-1185">Reference proteome</keyword>
<dbReference type="Gene3D" id="3.40.50.300">
    <property type="entry name" value="P-loop containing nucleotide triphosphate hydrolases"/>
    <property type="match status" value="1"/>
</dbReference>
<dbReference type="EMBL" id="PVTQ01000004">
    <property type="protein sequence ID" value="PRY91154.1"/>
    <property type="molecule type" value="Genomic_DNA"/>
</dbReference>
<dbReference type="Proteomes" id="UP000238392">
    <property type="component" value="Unassembled WGS sequence"/>
</dbReference>
<gene>
    <name evidence="1" type="ORF">CLV74_104170</name>
</gene>
<protein>
    <recommendedName>
        <fullName evidence="3">Sulfotransferase family protein</fullName>
    </recommendedName>
</protein>
<name>A0A2T0WX47_9RHOB</name>
<evidence type="ECO:0008006" key="3">
    <source>
        <dbReference type="Google" id="ProtNLM"/>
    </source>
</evidence>
<dbReference type="SUPFAM" id="SSF52540">
    <property type="entry name" value="P-loop containing nucleoside triphosphate hydrolases"/>
    <property type="match status" value="1"/>
</dbReference>
<organism evidence="1 2">
    <name type="scientific">Donghicola tyrosinivorans</name>
    <dbReference type="NCBI Taxonomy" id="1652492"/>
    <lineage>
        <taxon>Bacteria</taxon>
        <taxon>Pseudomonadati</taxon>
        <taxon>Pseudomonadota</taxon>
        <taxon>Alphaproteobacteria</taxon>
        <taxon>Rhodobacterales</taxon>
        <taxon>Roseobacteraceae</taxon>
        <taxon>Donghicola</taxon>
    </lineage>
</organism>
<sequence>MGNPAFFLIGPPSRSASLLWRWLGAHRDVFMTARRELGFHAFKGMDLNTLAQMDPILGDVVTRSDEYSFAFQIGRSRLTGDASTINGLMPELAATIAADVPQAKVVITLEPPILRAYMAYQFNRTRGIEKARSFHEALSLEPARLRTNASPFLQYTVGSRYRRLVEAYTAAFGRENVHILIADTTYVPVGKALRDMCEFLGISPPPEGAVLGMEWQSQRLEDRFTRALADWRIGGLRADFRTGVAKDVRWLEKHLALALTSWIPSEDNDPEADSADP</sequence>
<comment type="caution">
    <text evidence="1">The sequence shown here is derived from an EMBL/GenBank/DDBJ whole genome shotgun (WGS) entry which is preliminary data.</text>
</comment>
<proteinExistence type="predicted"/>
<dbReference type="AlphaFoldDB" id="A0A2T0WX47"/>
<evidence type="ECO:0000313" key="1">
    <source>
        <dbReference type="EMBL" id="PRY91154.1"/>
    </source>
</evidence>
<reference evidence="1 2" key="1">
    <citation type="submission" date="2018-03" db="EMBL/GenBank/DDBJ databases">
        <title>Genomic Encyclopedia of Archaeal and Bacterial Type Strains, Phase II (KMG-II): from individual species to whole genera.</title>
        <authorList>
            <person name="Goeker M."/>
        </authorList>
    </citation>
    <scope>NUCLEOTIDE SEQUENCE [LARGE SCALE GENOMIC DNA]</scope>
    <source>
        <strain evidence="1 2">DSM 100212</strain>
    </source>
</reference>
<accession>A0A2T0WX47</accession>
<dbReference type="InterPro" id="IPR027417">
    <property type="entry name" value="P-loop_NTPase"/>
</dbReference>